<organism evidence="2 3">
    <name type="scientific">Mycobacterium phage Cambiare</name>
    <dbReference type="NCBI Taxonomy" id="1647305"/>
    <lineage>
        <taxon>Viruses</taxon>
        <taxon>Duplodnaviria</taxon>
        <taxon>Heunggongvirae</taxon>
        <taxon>Uroviricota</taxon>
        <taxon>Caudoviricetes</taxon>
        <taxon>Gclasvirinae</taxon>
        <taxon>Avocadovirus</taxon>
        <taxon>Avocadovirus cambiare</taxon>
    </lineage>
</organism>
<evidence type="ECO:0000256" key="1">
    <source>
        <dbReference type="SAM" id="MobiDB-lite"/>
    </source>
</evidence>
<gene>
    <name evidence="2" type="primary">26</name>
    <name evidence="2" type="ORF">SEA_CAMBIARE_26</name>
</gene>
<proteinExistence type="predicted"/>
<dbReference type="OrthoDB" id="40709at10239"/>
<sequence length="141" mass="15461">MAEEFDQYAVGWDAIASADADPADEASWVPVRSQVDTREDAERMVWQLRDLNERNPAVRNVGMFGRPTPVDWTPVDPGPRPLPEPPVAPVVEDQDQPADQPADPLPVENTEGPPETADTPFEEPVFVPMDDETPASTTDNG</sequence>
<dbReference type="GeneID" id="26635922"/>
<dbReference type="EMBL" id="KR080198">
    <property type="protein sequence ID" value="AKF14528.1"/>
    <property type="molecule type" value="Genomic_DNA"/>
</dbReference>
<evidence type="ECO:0000313" key="2">
    <source>
        <dbReference type="EMBL" id="AKF14528.1"/>
    </source>
</evidence>
<keyword evidence="3" id="KW-1185">Reference proteome</keyword>
<evidence type="ECO:0000313" key="3">
    <source>
        <dbReference type="Proteomes" id="UP000201500"/>
    </source>
</evidence>
<dbReference type="KEGG" id="vg:26635922"/>
<accession>A0A0F6WE70</accession>
<feature type="compositionally biased region" description="Pro residues" evidence="1">
    <location>
        <begin position="76"/>
        <end position="88"/>
    </location>
</feature>
<feature type="region of interest" description="Disordered" evidence="1">
    <location>
        <begin position="59"/>
        <end position="141"/>
    </location>
</feature>
<reference evidence="2 3" key="1">
    <citation type="journal article" date="2015" name="Genome Announc.">
        <title>Genome Sequences of Cluster G Mycobacteriophages Cambiare, FlagStaff, and MOOREtheMARYer.</title>
        <authorList>
            <person name="Pope W.H."/>
            <person name="Augustine D.A."/>
            <person name="Carroll D.C."/>
            <person name="Duncan J.C."/>
            <person name="Harwi K.M."/>
            <person name="Howry R."/>
            <person name="Jagessar B."/>
            <person name="Lum B.A."/>
            <person name="Meinert J.W."/>
            <person name="Migliozzi J.S."/>
            <person name="Milliken K.A."/>
            <person name="Mitchell C.J."/>
            <person name="Nalatwad A.S."/>
            <person name="Orlandini K.C."/>
            <person name="Rhein M.J."/>
            <person name="Saravanan V."/>
            <person name="Seese B.A."/>
            <person name="Schiebel J.G."/>
            <person name="Thomas K.B."/>
            <person name="Adkins N.L."/>
            <person name="Cohen K.L."/>
            <person name="Iyengar V.B."/>
            <person name="Kim H."/>
            <person name="Kramer Z.J."/>
            <person name="Montgomery M.T."/>
            <person name="Schafer C.E."/>
            <person name="Wilkes K.E."/>
            <person name="Grubb S.R."/>
            <person name="Warner M.H."/>
            <person name="Bowman C.A."/>
            <person name="Russell D.A."/>
            <person name="Hatfull G.F."/>
        </authorList>
    </citation>
    <scope>NUCLEOTIDE SEQUENCE [LARGE SCALE GENOMIC DNA]</scope>
</reference>
<dbReference type="Proteomes" id="UP000201500">
    <property type="component" value="Segment"/>
</dbReference>
<name>A0A0F6WE70_9CAUD</name>
<protein>
    <submittedName>
        <fullName evidence="2">Uncharacterized protein</fullName>
    </submittedName>
</protein>
<dbReference type="RefSeq" id="YP_009209508.1">
    <property type="nucleotide sequence ID" value="NC_028922.1"/>
</dbReference>